<comment type="caution">
    <text evidence="2">The sequence shown here is derived from an EMBL/GenBank/DDBJ whole genome shotgun (WGS) entry which is preliminary data.</text>
</comment>
<evidence type="ECO:0000313" key="2">
    <source>
        <dbReference type="EMBL" id="HIZ73073.1"/>
    </source>
</evidence>
<reference evidence="2" key="2">
    <citation type="submission" date="2021-04" db="EMBL/GenBank/DDBJ databases">
        <authorList>
            <person name="Gilroy R."/>
        </authorList>
    </citation>
    <scope>NUCLEOTIDE SEQUENCE</scope>
    <source>
        <strain evidence="2">ChiW7-2402</strain>
    </source>
</reference>
<dbReference type="PROSITE" id="PS51494">
    <property type="entry name" value="SPOIVB"/>
    <property type="match status" value="1"/>
</dbReference>
<reference evidence="2" key="1">
    <citation type="journal article" date="2021" name="PeerJ">
        <title>Extensive microbial diversity within the chicken gut microbiome revealed by metagenomics and culture.</title>
        <authorList>
            <person name="Gilroy R."/>
            <person name="Ravi A."/>
            <person name="Getino M."/>
            <person name="Pursley I."/>
            <person name="Horton D.L."/>
            <person name="Alikhan N.F."/>
            <person name="Baker D."/>
            <person name="Gharbi K."/>
            <person name="Hall N."/>
            <person name="Watson M."/>
            <person name="Adriaenssens E.M."/>
            <person name="Foster-Nyarko E."/>
            <person name="Jarju S."/>
            <person name="Secka A."/>
            <person name="Antonio M."/>
            <person name="Oren A."/>
            <person name="Chaudhuri R.R."/>
            <person name="La Ragione R."/>
            <person name="Hildebrand F."/>
            <person name="Pallen M.J."/>
        </authorList>
    </citation>
    <scope>NUCLEOTIDE SEQUENCE</scope>
    <source>
        <strain evidence="2">ChiW7-2402</strain>
    </source>
</reference>
<dbReference type="InterPro" id="IPR009003">
    <property type="entry name" value="Peptidase_S1_PA"/>
</dbReference>
<dbReference type="InterPro" id="IPR036034">
    <property type="entry name" value="PDZ_sf"/>
</dbReference>
<dbReference type="SUPFAM" id="SSF50156">
    <property type="entry name" value="PDZ domain-like"/>
    <property type="match status" value="1"/>
</dbReference>
<proteinExistence type="predicted"/>
<dbReference type="InterPro" id="IPR041489">
    <property type="entry name" value="PDZ_6"/>
</dbReference>
<accession>A0A9D2K0A1</accession>
<dbReference type="Pfam" id="PF05580">
    <property type="entry name" value="Peptidase_S55"/>
    <property type="match status" value="1"/>
</dbReference>
<name>A0A9D2K0A1_9FIRM</name>
<dbReference type="EMBL" id="DXBB01000078">
    <property type="protein sequence ID" value="HIZ73073.1"/>
    <property type="molecule type" value="Genomic_DNA"/>
</dbReference>
<organism evidence="2 3">
    <name type="scientific">Candidatus Gallimonas intestinavium</name>
    <dbReference type="NCBI Taxonomy" id="2838603"/>
    <lineage>
        <taxon>Bacteria</taxon>
        <taxon>Bacillati</taxon>
        <taxon>Bacillota</taxon>
        <taxon>Clostridia</taxon>
        <taxon>Candidatus Gallimonas</taxon>
    </lineage>
</organism>
<feature type="domain" description="Peptidase S55" evidence="1">
    <location>
        <begin position="123"/>
        <end position="348"/>
    </location>
</feature>
<evidence type="ECO:0000313" key="3">
    <source>
        <dbReference type="Proteomes" id="UP000824102"/>
    </source>
</evidence>
<gene>
    <name evidence="2" type="ORF">H9964_05800</name>
</gene>
<protein>
    <submittedName>
        <fullName evidence="2">PDZ domain-containing protein</fullName>
    </submittedName>
</protein>
<dbReference type="SUPFAM" id="SSF50494">
    <property type="entry name" value="Trypsin-like serine proteases"/>
    <property type="match status" value="1"/>
</dbReference>
<dbReference type="InterPro" id="IPR008763">
    <property type="entry name" value="Peptidase_S55"/>
</dbReference>
<dbReference type="AlphaFoldDB" id="A0A9D2K0A1"/>
<dbReference type="Gene3D" id="2.30.42.10">
    <property type="match status" value="1"/>
</dbReference>
<sequence length="348" mass="36674">MRRLNFIKNTSRPRRAALGVLVLAAVISVTSGQRLEADAATEYYIGGMAAGFALPAGGAEIVELNSVVSDGETRRPAEEAGMRAGDLICAADGVAIDSIAGLNAALEKCGGKSIRFTVLRDGERLQVSVQPLRDAKTGKWKIGVLIRDTLSGIGTITYIEKGSLHFGALGHGIGEGASPDMTGAKVFACSVIGVNKGTRGRAGELKGLFHHETTIARAELFCGTGLFGTFESGYDLSACRTAEIAPVSEAVIGKAVIYSTVDGREPKPYEIAIAKVDANDRDNKNFVIKVTDEELIAETGGIVQGMSGSPILQNGKLIGAVTHVFLNDPTRGYGISIERMMTGECERR</sequence>
<dbReference type="Proteomes" id="UP000824102">
    <property type="component" value="Unassembled WGS sequence"/>
</dbReference>
<dbReference type="Pfam" id="PF17820">
    <property type="entry name" value="PDZ_6"/>
    <property type="match status" value="1"/>
</dbReference>
<evidence type="ECO:0000259" key="1">
    <source>
        <dbReference type="PROSITE" id="PS51494"/>
    </source>
</evidence>